<dbReference type="SUPFAM" id="SSF48452">
    <property type="entry name" value="TPR-like"/>
    <property type="match status" value="1"/>
</dbReference>
<gene>
    <name evidence="4" type="ORF">JTE90_006076</name>
</gene>
<dbReference type="AlphaFoldDB" id="A0AAV6V6I8"/>
<keyword evidence="5" id="KW-1185">Reference proteome</keyword>
<dbReference type="InterPro" id="IPR018834">
    <property type="entry name" value="DNA/RNA-bd_Est1-type"/>
</dbReference>
<feature type="compositionally biased region" description="Basic and acidic residues" evidence="2">
    <location>
        <begin position="377"/>
        <end position="411"/>
    </location>
</feature>
<feature type="compositionally biased region" description="Basic and acidic residues" evidence="2">
    <location>
        <begin position="778"/>
        <end position="792"/>
    </location>
</feature>
<dbReference type="EMBL" id="JAFNEN010000161">
    <property type="protein sequence ID" value="KAG8191328.1"/>
    <property type="molecule type" value="Genomic_DNA"/>
</dbReference>
<feature type="region of interest" description="Disordered" evidence="2">
    <location>
        <begin position="706"/>
        <end position="792"/>
    </location>
</feature>
<feature type="compositionally biased region" description="Polar residues" evidence="2">
    <location>
        <begin position="353"/>
        <end position="366"/>
    </location>
</feature>
<organism evidence="4 5">
    <name type="scientific">Oedothorax gibbosus</name>
    <dbReference type="NCBI Taxonomy" id="931172"/>
    <lineage>
        <taxon>Eukaryota</taxon>
        <taxon>Metazoa</taxon>
        <taxon>Ecdysozoa</taxon>
        <taxon>Arthropoda</taxon>
        <taxon>Chelicerata</taxon>
        <taxon>Arachnida</taxon>
        <taxon>Araneae</taxon>
        <taxon>Araneomorphae</taxon>
        <taxon>Entelegynae</taxon>
        <taxon>Araneoidea</taxon>
        <taxon>Linyphiidae</taxon>
        <taxon>Erigoninae</taxon>
        <taxon>Oedothorax</taxon>
    </lineage>
</organism>
<feature type="compositionally biased region" description="Gly residues" evidence="2">
    <location>
        <begin position="706"/>
        <end position="716"/>
    </location>
</feature>
<dbReference type="GO" id="GO:0042162">
    <property type="term" value="F:telomeric DNA binding"/>
    <property type="evidence" value="ECO:0007669"/>
    <property type="project" value="TreeGrafter"/>
</dbReference>
<accession>A0AAV6V6I8</accession>
<dbReference type="InterPro" id="IPR011990">
    <property type="entry name" value="TPR-like_helical_dom_sf"/>
</dbReference>
<feature type="non-terminal residue" evidence="4">
    <location>
        <position position="1"/>
    </location>
</feature>
<comment type="caution">
    <text evidence="4">The sequence shown here is derived from an EMBL/GenBank/DDBJ whole genome shotgun (WGS) entry which is preliminary data.</text>
</comment>
<evidence type="ECO:0000313" key="5">
    <source>
        <dbReference type="Proteomes" id="UP000827092"/>
    </source>
</evidence>
<dbReference type="InterPro" id="IPR045153">
    <property type="entry name" value="Est1/Ebs1-like"/>
</dbReference>
<sequence length="792" mass="88417">RYRGQSLPAETFYRHAVELVPSNGQPYNQLALLEAASGEKLSTVYFYVRSLCVQHPFPLAATNLQNLFMKMSSDRSGSEGKTRMSAFEYVSVFLQFHSMIHLNNLKKQPESLLSQLSTSLPALIIAEKFETWQLVQMAAVCLFAVEHARGTLDTDQSSGVFDESALAPEEIKAAALVEELLASMLHALLLPVHASLEPKETANYYTLPAIKAILDWLLQEPQRHKAFHKNPQVWHGLCKLLNDLDVVTKEPFDLKKLEDIPLPEDWDLQSFLPLKKSQRRLKFSLKTAVPSDEESIWLRSVRLCKLGESLASVDLESCSKLLSMSETEGKRVFKAVLHTESLSEEVLQQIQELTTSSDIPNGNTPVSDAGSMSLRSKARDEQEVRFKLDDAQQRKEESAEKPERRTKESSSARRTGRQNVAMQAILQQQRASQIPSQGRGQESGLENNKKLLPDARQASRPQNMLDNAHHLRTSNENCMTPPNELNMNSTGHHISPEQYNHFQQAQTMSGVQQCDRNEAWTQQFNLQQTGVPSMPQLQRDTNPISTYLPRMTRPPPSFNMRQPPPPQQQPPAQHVIAPNPAAFIAGTAPNVLWNYMGFVAPAAAYQQGQPGAVLVQQQQPQQVAQIAPQAAQRAPQGFYVVNGGAQQQEREQLGAIAAAYQQQQQQQVSSSVLSEQVKEHLANQALLWQQQQQENGASHLLNQVVGRGGVTQGGGNQVAPDMSPNTYSLFNSPWPPSGMHAPLPRTNKDSQHNNIDPVFMQSRIQSLWSGPGPSPLERLLEQQKQRRDGSNQ</sequence>
<keyword evidence="1" id="KW-0866">Nonsense-mediated mRNA decay</keyword>
<dbReference type="Gene3D" id="1.25.40.10">
    <property type="entry name" value="Tetratricopeptide repeat domain"/>
    <property type="match status" value="1"/>
</dbReference>
<dbReference type="GO" id="GO:0005697">
    <property type="term" value="C:telomerase holoenzyme complex"/>
    <property type="evidence" value="ECO:0007669"/>
    <property type="project" value="TreeGrafter"/>
</dbReference>
<evidence type="ECO:0000313" key="4">
    <source>
        <dbReference type="EMBL" id="KAG8191328.1"/>
    </source>
</evidence>
<evidence type="ECO:0000256" key="2">
    <source>
        <dbReference type="SAM" id="MobiDB-lite"/>
    </source>
</evidence>
<name>A0AAV6V6I8_9ARAC</name>
<protein>
    <recommendedName>
        <fullName evidence="3">DNA/RNA-binding domain-containing protein</fullName>
    </recommendedName>
</protein>
<dbReference type="PANTHER" id="PTHR15696">
    <property type="entry name" value="SMG-7 SUPPRESSOR WITH MORPHOLOGICAL EFFECT ON GENITALIA PROTEIN 7"/>
    <property type="match status" value="1"/>
</dbReference>
<dbReference type="GO" id="GO:0000184">
    <property type="term" value="P:nuclear-transcribed mRNA catabolic process, nonsense-mediated decay"/>
    <property type="evidence" value="ECO:0007669"/>
    <property type="project" value="UniProtKB-KW"/>
</dbReference>
<reference evidence="4 5" key="1">
    <citation type="journal article" date="2022" name="Nat. Ecol. Evol.">
        <title>A masculinizing supergene underlies an exaggerated male reproductive morph in a spider.</title>
        <authorList>
            <person name="Hendrickx F."/>
            <person name="De Corte Z."/>
            <person name="Sonet G."/>
            <person name="Van Belleghem S.M."/>
            <person name="Kostlbacher S."/>
            <person name="Vangestel C."/>
        </authorList>
    </citation>
    <scope>NUCLEOTIDE SEQUENCE [LARGE SCALE GENOMIC DNA]</scope>
    <source>
        <strain evidence="4">W744_W776</strain>
    </source>
</reference>
<evidence type="ECO:0000256" key="1">
    <source>
        <dbReference type="ARBA" id="ARBA00023161"/>
    </source>
</evidence>
<feature type="region of interest" description="Disordered" evidence="2">
    <location>
        <begin position="353"/>
        <end position="418"/>
    </location>
</feature>
<dbReference type="PANTHER" id="PTHR15696:SF5">
    <property type="entry name" value="NONSENSE-MEDIATED MRNA DECAY FACTOR SMG7"/>
    <property type="match status" value="1"/>
</dbReference>
<feature type="domain" description="DNA/RNA-binding" evidence="3">
    <location>
        <begin position="9"/>
        <end position="277"/>
    </location>
</feature>
<evidence type="ECO:0000259" key="3">
    <source>
        <dbReference type="Pfam" id="PF10373"/>
    </source>
</evidence>
<dbReference type="GO" id="GO:0070034">
    <property type="term" value="F:telomerase RNA binding"/>
    <property type="evidence" value="ECO:0007669"/>
    <property type="project" value="TreeGrafter"/>
</dbReference>
<proteinExistence type="predicted"/>
<dbReference type="Proteomes" id="UP000827092">
    <property type="component" value="Unassembled WGS sequence"/>
</dbReference>
<dbReference type="Pfam" id="PF10373">
    <property type="entry name" value="EST1_DNA_bind"/>
    <property type="match status" value="1"/>
</dbReference>